<proteinExistence type="predicted"/>
<reference evidence="2 3" key="1">
    <citation type="submission" date="2017-06" db="EMBL/GenBank/DDBJ databases">
        <authorList>
            <person name="Kim H.J."/>
            <person name="Triplett B.A."/>
        </authorList>
    </citation>
    <scope>NUCLEOTIDE SEQUENCE [LARGE SCALE GENOMIC DNA]</scope>
    <source>
        <strain evidence="2 3">MWH-VicM1</strain>
    </source>
</reference>
<evidence type="ECO:0000313" key="3">
    <source>
        <dbReference type="Proteomes" id="UP000197215"/>
    </source>
</evidence>
<gene>
    <name evidence="2" type="ORF">SAMN06295916_1532</name>
</gene>
<accession>A0A212U280</accession>
<dbReference type="RefSeq" id="WP_133062470.1">
    <property type="nucleotide sequence ID" value="NZ_FYEX01000002.1"/>
</dbReference>
<keyword evidence="1" id="KW-0732">Signal</keyword>
<sequence>MRRICAFLCLSIFVSLIHAGSMSASYESLGDTHVQHVVQHDCHTNADTKIEKLQSTNHQTHHQCCLGVVANLSTNQYKQPDFSSHFVAWVPQLVVEAIPNHIFKPPRQFS</sequence>
<dbReference type="AlphaFoldDB" id="A0A212U280"/>
<keyword evidence="3" id="KW-1185">Reference proteome</keyword>
<dbReference type="Proteomes" id="UP000197215">
    <property type="component" value="Unassembled WGS sequence"/>
</dbReference>
<protein>
    <recommendedName>
        <fullName evidence="4">DUF2946 domain-containing protein</fullName>
    </recommendedName>
</protein>
<name>A0A212U280_9BURK</name>
<feature type="signal peptide" evidence="1">
    <location>
        <begin position="1"/>
        <end position="19"/>
    </location>
</feature>
<organism evidence="2 3">
    <name type="scientific">Polynucleobacter victoriensis</name>
    <dbReference type="NCBI Taxonomy" id="2049319"/>
    <lineage>
        <taxon>Bacteria</taxon>
        <taxon>Pseudomonadati</taxon>
        <taxon>Pseudomonadota</taxon>
        <taxon>Betaproteobacteria</taxon>
        <taxon>Burkholderiales</taxon>
        <taxon>Burkholderiaceae</taxon>
        <taxon>Polynucleobacter</taxon>
    </lineage>
</organism>
<evidence type="ECO:0008006" key="4">
    <source>
        <dbReference type="Google" id="ProtNLM"/>
    </source>
</evidence>
<feature type="chain" id="PRO_5012984925" description="DUF2946 domain-containing protein" evidence="1">
    <location>
        <begin position="20"/>
        <end position="110"/>
    </location>
</feature>
<evidence type="ECO:0000313" key="2">
    <source>
        <dbReference type="EMBL" id="SNC72231.1"/>
    </source>
</evidence>
<dbReference type="EMBL" id="FYEX01000002">
    <property type="protein sequence ID" value="SNC72231.1"/>
    <property type="molecule type" value="Genomic_DNA"/>
</dbReference>
<dbReference type="OrthoDB" id="9131740at2"/>
<evidence type="ECO:0000256" key="1">
    <source>
        <dbReference type="SAM" id="SignalP"/>
    </source>
</evidence>